<evidence type="ECO:0000313" key="2">
    <source>
        <dbReference type="Proteomes" id="UP000186817"/>
    </source>
</evidence>
<name>A0A1Q9BQ25_SYMMI</name>
<gene>
    <name evidence="1" type="ORF">AK812_SmicGene48251</name>
</gene>
<organism evidence="1 2">
    <name type="scientific">Symbiodinium microadriaticum</name>
    <name type="common">Dinoflagellate</name>
    <name type="synonym">Zooxanthella microadriatica</name>
    <dbReference type="NCBI Taxonomy" id="2951"/>
    <lineage>
        <taxon>Eukaryota</taxon>
        <taxon>Sar</taxon>
        <taxon>Alveolata</taxon>
        <taxon>Dinophyceae</taxon>
        <taxon>Suessiales</taxon>
        <taxon>Symbiodiniaceae</taxon>
        <taxon>Symbiodinium</taxon>
    </lineage>
</organism>
<sequence>MPSSIPKRKQASVVEMLEYVKGLNIDPIREADMLWIAEE</sequence>
<proteinExistence type="predicted"/>
<feature type="non-terminal residue" evidence="1">
    <location>
        <position position="39"/>
    </location>
</feature>
<dbReference type="EMBL" id="LSRX01007418">
    <property type="protein sequence ID" value="OLP72229.1"/>
    <property type="molecule type" value="Genomic_DNA"/>
</dbReference>
<reference evidence="1 2" key="1">
    <citation type="submission" date="2016-02" db="EMBL/GenBank/DDBJ databases">
        <title>Genome analysis of coral dinoflagellate symbionts highlights evolutionary adaptations to a symbiotic lifestyle.</title>
        <authorList>
            <person name="Aranda M."/>
            <person name="Li Y."/>
            <person name="Liew Y.J."/>
            <person name="Baumgarten S."/>
            <person name="Simakov O."/>
            <person name="Wilson M."/>
            <person name="Piel J."/>
            <person name="Ashoor H."/>
            <person name="Bougouffa S."/>
            <person name="Bajic V.B."/>
            <person name="Ryu T."/>
            <person name="Ravasi T."/>
            <person name="Bayer T."/>
            <person name="Micklem G."/>
            <person name="Kim H."/>
            <person name="Bhak J."/>
            <person name="Lajeunesse T.C."/>
            <person name="Voolstra C.R."/>
        </authorList>
    </citation>
    <scope>NUCLEOTIDE SEQUENCE [LARGE SCALE GENOMIC DNA]</scope>
    <source>
        <strain evidence="1 2">CCMP2467</strain>
    </source>
</reference>
<keyword evidence="2" id="KW-1185">Reference proteome</keyword>
<dbReference type="Proteomes" id="UP000186817">
    <property type="component" value="Unassembled WGS sequence"/>
</dbReference>
<comment type="caution">
    <text evidence="1">The sequence shown here is derived from an EMBL/GenBank/DDBJ whole genome shotgun (WGS) entry which is preliminary data.</text>
</comment>
<accession>A0A1Q9BQ25</accession>
<evidence type="ECO:0000313" key="1">
    <source>
        <dbReference type="EMBL" id="OLP72229.1"/>
    </source>
</evidence>
<dbReference type="AlphaFoldDB" id="A0A1Q9BQ25"/>
<protein>
    <submittedName>
        <fullName evidence="1">Uncharacterized protein</fullName>
    </submittedName>
</protein>